<dbReference type="Proteomes" id="UP000544107">
    <property type="component" value="Unassembled WGS sequence"/>
</dbReference>
<keyword evidence="1 3" id="KW-0560">Oxidoreductase</keyword>
<keyword evidence="5" id="KW-1185">Reference proteome</keyword>
<dbReference type="Proteomes" id="UP000185598">
    <property type="component" value="Unassembled WGS sequence"/>
</dbReference>
<dbReference type="Pfam" id="PF01266">
    <property type="entry name" value="DAO"/>
    <property type="match status" value="1"/>
</dbReference>
<dbReference type="InterPro" id="IPR006076">
    <property type="entry name" value="FAD-dep_OxRdtase"/>
</dbReference>
<dbReference type="SUPFAM" id="SSF51971">
    <property type="entry name" value="Nucleotide-binding domain"/>
    <property type="match status" value="1"/>
</dbReference>
<dbReference type="PANTHER" id="PTHR13847">
    <property type="entry name" value="SARCOSINE DEHYDROGENASE-RELATED"/>
    <property type="match status" value="1"/>
</dbReference>
<dbReference type="GO" id="GO:0043799">
    <property type="term" value="F:glycine oxidase activity"/>
    <property type="evidence" value="ECO:0007669"/>
    <property type="project" value="UniProtKB-EC"/>
</dbReference>
<dbReference type="InterPro" id="IPR036188">
    <property type="entry name" value="FAD/NAD-bd_sf"/>
</dbReference>
<dbReference type="OrthoDB" id="7818064at2"/>
<evidence type="ECO:0000313" key="4">
    <source>
        <dbReference type="EMBL" id="OLP49400.1"/>
    </source>
</evidence>
<dbReference type="Gene3D" id="3.30.9.10">
    <property type="entry name" value="D-Amino Acid Oxidase, subunit A, domain 2"/>
    <property type="match status" value="1"/>
</dbReference>
<proteinExistence type="predicted"/>
<dbReference type="AlphaFoldDB" id="A0A1Q9A490"/>
<reference evidence="3 6" key="2">
    <citation type="submission" date="2020-08" db="EMBL/GenBank/DDBJ databases">
        <title>Genomic Encyclopedia of Type Strains, Phase IV (KMG-IV): sequencing the most valuable type-strain genomes for metagenomic binning, comparative biology and taxonomic classification.</title>
        <authorList>
            <person name="Goeker M."/>
        </authorList>
    </citation>
    <scope>NUCLEOTIDE SEQUENCE [LARGE SCALE GENOMIC DNA]</scope>
    <source>
        <strain evidence="3 6">DSM 100021</strain>
    </source>
</reference>
<evidence type="ECO:0000313" key="6">
    <source>
        <dbReference type="Proteomes" id="UP000544107"/>
    </source>
</evidence>
<evidence type="ECO:0000256" key="1">
    <source>
        <dbReference type="ARBA" id="ARBA00023002"/>
    </source>
</evidence>
<dbReference type="RefSeq" id="WP_075615190.1">
    <property type="nucleotide sequence ID" value="NZ_JACIED010000001.1"/>
</dbReference>
<dbReference type="GO" id="GO:0005737">
    <property type="term" value="C:cytoplasm"/>
    <property type="evidence" value="ECO:0007669"/>
    <property type="project" value="TreeGrafter"/>
</dbReference>
<accession>A0A1Q9A490</accession>
<organism evidence="4 5">
    <name type="scientific">Allorhizobium taibaishanense</name>
    <dbReference type="NCBI Taxonomy" id="887144"/>
    <lineage>
        <taxon>Bacteria</taxon>
        <taxon>Pseudomonadati</taxon>
        <taxon>Pseudomonadota</taxon>
        <taxon>Alphaproteobacteria</taxon>
        <taxon>Hyphomicrobiales</taxon>
        <taxon>Rhizobiaceae</taxon>
        <taxon>Rhizobium/Agrobacterium group</taxon>
        <taxon>Allorhizobium</taxon>
    </lineage>
</organism>
<dbReference type="EC" id="1.4.3.19" evidence="3"/>
<gene>
    <name evidence="4" type="ORF">BJF91_20360</name>
    <name evidence="3" type="ORF">GGQ71_000694</name>
</gene>
<dbReference type="Gene3D" id="3.50.50.60">
    <property type="entry name" value="FAD/NAD(P)-binding domain"/>
    <property type="match status" value="1"/>
</dbReference>
<dbReference type="EMBL" id="JACIED010000001">
    <property type="protein sequence ID" value="MBB4006458.1"/>
    <property type="molecule type" value="Genomic_DNA"/>
</dbReference>
<protein>
    <submittedName>
        <fullName evidence="4">D-amino-acid oxidase</fullName>
    </submittedName>
    <submittedName>
        <fullName evidence="3">Glycine oxidase</fullName>
        <ecNumber evidence="3">1.4.3.19</ecNumber>
    </submittedName>
</protein>
<dbReference type="SUPFAM" id="SSF54373">
    <property type="entry name" value="FAD-linked reductases, C-terminal domain"/>
    <property type="match status" value="1"/>
</dbReference>
<evidence type="ECO:0000259" key="2">
    <source>
        <dbReference type="Pfam" id="PF01266"/>
    </source>
</evidence>
<reference evidence="4 5" key="1">
    <citation type="submission" date="2016-09" db="EMBL/GenBank/DDBJ databases">
        <title>Rhizobium oryziradicis sp. nov., isolated from the root of rice.</title>
        <authorList>
            <person name="Zhao J."/>
            <person name="Zhang X."/>
        </authorList>
    </citation>
    <scope>NUCLEOTIDE SEQUENCE [LARGE SCALE GENOMIC DNA]</scope>
    <source>
        <strain evidence="4 5">14971</strain>
    </source>
</reference>
<name>A0A1Q9A490_9HYPH</name>
<dbReference type="PANTHER" id="PTHR13847:SF289">
    <property type="entry name" value="GLYCINE OXIDASE"/>
    <property type="match status" value="1"/>
</dbReference>
<sequence length="397" mass="42149">METGDRTASVSGQLRPDVLIVGGGIMGLWAARFAVQAGLDVALVDGATLASGASGGLLGALMPYMPDKWDTKKQFQFEALLALEDEARLLEEETGIAVGYRRSGRLIPLPKPHLRVIAERHQKDAVTAWRAGDRQFAWGVIDRSPAGDGWPDAAVTGAGLVHDTLAARVSPRGLTAALKVGLSASSRCRIIEGAAVKAVDPDRQLAELADGRTISFGHAIITAGVGSFPLLNRFSPDDAQPLGMAVKGQAALLKADIDPDLPLIYLDGVYAVPHEGGHVAIGSTSENRWTEPSSTDEQLETLIAKARRLVPSLAEAPVVERWAGLRPKAIDRDPMVGAHPDHPRLIALTGGFKISFGLAHSLARQALRPIFGEEPVLPPGFTFAHHLQVASRPQNPA</sequence>
<evidence type="ECO:0000313" key="5">
    <source>
        <dbReference type="Proteomes" id="UP000185598"/>
    </source>
</evidence>
<evidence type="ECO:0000313" key="3">
    <source>
        <dbReference type="EMBL" id="MBB4006458.1"/>
    </source>
</evidence>
<comment type="caution">
    <text evidence="4">The sequence shown here is derived from an EMBL/GenBank/DDBJ whole genome shotgun (WGS) entry which is preliminary data.</text>
</comment>
<dbReference type="EMBL" id="MKIN01000022">
    <property type="protein sequence ID" value="OLP49400.1"/>
    <property type="molecule type" value="Genomic_DNA"/>
</dbReference>
<feature type="domain" description="FAD dependent oxidoreductase" evidence="2">
    <location>
        <begin position="17"/>
        <end position="364"/>
    </location>
</feature>
<dbReference type="STRING" id="887144.BJF91_20360"/>